<protein>
    <recommendedName>
        <fullName evidence="3">Odorant-binding protein</fullName>
    </recommendedName>
</protein>
<evidence type="ECO:0008006" key="3">
    <source>
        <dbReference type="Google" id="ProtNLM"/>
    </source>
</evidence>
<dbReference type="AlphaFoldDB" id="A0AA40KVT3"/>
<reference evidence="1" key="1">
    <citation type="submission" date="2021-10" db="EMBL/GenBank/DDBJ databases">
        <title>Melipona bicolor Genome sequencing and assembly.</title>
        <authorList>
            <person name="Araujo N.S."/>
            <person name="Arias M.C."/>
        </authorList>
    </citation>
    <scope>NUCLEOTIDE SEQUENCE</scope>
    <source>
        <strain evidence="1">USP_2M_L1-L4_2017</strain>
        <tissue evidence="1">Whole body</tissue>
    </source>
</reference>
<name>A0AA40KVT3_9HYME</name>
<gene>
    <name evidence="1" type="ORF">K0M31_007451</name>
</gene>
<keyword evidence="2" id="KW-1185">Reference proteome</keyword>
<evidence type="ECO:0000313" key="2">
    <source>
        <dbReference type="Proteomes" id="UP001177670"/>
    </source>
</evidence>
<dbReference type="CDD" id="cd23992">
    <property type="entry name" value="PBP_GOBP"/>
    <property type="match status" value="1"/>
</dbReference>
<dbReference type="Pfam" id="PF01395">
    <property type="entry name" value="PBP_GOBP"/>
    <property type="match status" value="1"/>
</dbReference>
<dbReference type="EMBL" id="JAHYIQ010000002">
    <property type="protein sequence ID" value="KAK1134671.1"/>
    <property type="molecule type" value="Genomic_DNA"/>
</dbReference>
<dbReference type="InterPro" id="IPR036728">
    <property type="entry name" value="PBP_GOBP_sf"/>
</dbReference>
<accession>A0AA40KVT3</accession>
<dbReference type="InterPro" id="IPR006170">
    <property type="entry name" value="PBP/GOBP"/>
</dbReference>
<dbReference type="GO" id="GO:0005549">
    <property type="term" value="F:odorant binding"/>
    <property type="evidence" value="ECO:0007669"/>
    <property type="project" value="InterPro"/>
</dbReference>
<dbReference type="Gene3D" id="1.10.238.20">
    <property type="entry name" value="Pheromone/general odorant binding protein domain"/>
    <property type="match status" value="1"/>
</dbReference>
<dbReference type="Proteomes" id="UP001177670">
    <property type="component" value="Unassembled WGS sequence"/>
</dbReference>
<sequence length="198" mass="22596">MEVRNAVWLVEEGSCVPKSSSISLRLVEENTESMRIAVILFCILYFACTQCGAKPSRADESGIITCIPDMGKEFDKDMFLLNNETTEENELNGCRLACILEKKDMMVDNKFQTSVIEEYIAEVFDDDENEKEIMLQHTHHCIDQAENDDKCVAARQFVDCTKEQLDLRNVILYSLFFEALAIHLEGIGNFLNFTSKLN</sequence>
<organism evidence="1 2">
    <name type="scientific">Melipona bicolor</name>
    <dbReference type="NCBI Taxonomy" id="60889"/>
    <lineage>
        <taxon>Eukaryota</taxon>
        <taxon>Metazoa</taxon>
        <taxon>Ecdysozoa</taxon>
        <taxon>Arthropoda</taxon>
        <taxon>Hexapoda</taxon>
        <taxon>Insecta</taxon>
        <taxon>Pterygota</taxon>
        <taxon>Neoptera</taxon>
        <taxon>Endopterygota</taxon>
        <taxon>Hymenoptera</taxon>
        <taxon>Apocrita</taxon>
        <taxon>Aculeata</taxon>
        <taxon>Apoidea</taxon>
        <taxon>Anthophila</taxon>
        <taxon>Apidae</taxon>
        <taxon>Melipona</taxon>
    </lineage>
</organism>
<evidence type="ECO:0000313" key="1">
    <source>
        <dbReference type="EMBL" id="KAK1134671.1"/>
    </source>
</evidence>
<proteinExistence type="predicted"/>
<comment type="caution">
    <text evidence="1">The sequence shown here is derived from an EMBL/GenBank/DDBJ whole genome shotgun (WGS) entry which is preliminary data.</text>
</comment>
<dbReference type="SUPFAM" id="SSF47565">
    <property type="entry name" value="Insect pheromone/odorant-binding proteins"/>
    <property type="match status" value="1"/>
</dbReference>